<reference evidence="2 4" key="1">
    <citation type="submission" date="2019-03" db="EMBL/GenBank/DDBJ databases">
        <authorList>
            <person name="Kox A.R. M."/>
        </authorList>
    </citation>
    <scope>NUCLEOTIDE SEQUENCE [LARGE SCALE GENOMIC DNA]</scope>
    <source>
        <strain evidence="2">MTUNDRAET4 annotated genome</strain>
    </source>
</reference>
<keyword evidence="5" id="KW-1185">Reference proteome</keyword>
<gene>
    <name evidence="3" type="ORF">MPC4_10466</name>
    <name evidence="2" type="ORF">MTUNDRAET4_2310</name>
</gene>
<dbReference type="Pfam" id="PF01521">
    <property type="entry name" value="Fe-S_biosyn"/>
    <property type="match status" value="1"/>
</dbReference>
<dbReference type="GO" id="GO:0051539">
    <property type="term" value="F:4 iron, 4 sulfur cluster binding"/>
    <property type="evidence" value="ECO:0007669"/>
    <property type="project" value="TreeGrafter"/>
</dbReference>
<dbReference type="GO" id="GO:0051537">
    <property type="term" value="F:2 iron, 2 sulfur cluster binding"/>
    <property type="evidence" value="ECO:0007669"/>
    <property type="project" value="TreeGrafter"/>
</dbReference>
<evidence type="ECO:0000259" key="1">
    <source>
        <dbReference type="Pfam" id="PF01521"/>
    </source>
</evidence>
<proteinExistence type="predicted"/>
<dbReference type="InterPro" id="IPR035903">
    <property type="entry name" value="HesB-like_dom_sf"/>
</dbReference>
<feature type="domain" description="Core" evidence="1">
    <location>
        <begin position="1"/>
        <end position="94"/>
    </location>
</feature>
<dbReference type="PANTHER" id="PTHR43011:SF1">
    <property type="entry name" value="IRON-SULFUR CLUSTER ASSEMBLY 2 HOMOLOG, MITOCHONDRIAL"/>
    <property type="match status" value="1"/>
</dbReference>
<dbReference type="PANTHER" id="PTHR43011">
    <property type="entry name" value="IRON-SULFUR CLUSTER ASSEMBLY 2 HOMOLOG, MITOCHONDRIAL"/>
    <property type="match status" value="1"/>
</dbReference>
<dbReference type="SUPFAM" id="SSF89360">
    <property type="entry name" value="HesB-like domain"/>
    <property type="match status" value="1"/>
</dbReference>
<dbReference type="GO" id="GO:0005506">
    <property type="term" value="F:iron ion binding"/>
    <property type="evidence" value="ECO:0007669"/>
    <property type="project" value="TreeGrafter"/>
</dbReference>
<dbReference type="NCBIfam" id="TIGR00049">
    <property type="entry name" value="iron-sulfur cluster assembly accessory protein"/>
    <property type="match status" value="1"/>
</dbReference>
<dbReference type="AlphaFoldDB" id="A0A4V6IMP0"/>
<dbReference type="InterPro" id="IPR000361">
    <property type="entry name" value="ATAP_core_dom"/>
</dbReference>
<dbReference type="Proteomes" id="UP000294360">
    <property type="component" value="Chromosome"/>
</dbReference>
<dbReference type="OrthoDB" id="7569455at2"/>
<dbReference type="Proteomes" id="UP000485880">
    <property type="component" value="Unassembled WGS sequence"/>
</dbReference>
<evidence type="ECO:0000313" key="3">
    <source>
        <dbReference type="EMBL" id="VTZ48511.1"/>
    </source>
</evidence>
<evidence type="ECO:0000313" key="5">
    <source>
        <dbReference type="Proteomes" id="UP000485880"/>
    </source>
</evidence>
<dbReference type="GO" id="GO:0016226">
    <property type="term" value="P:iron-sulfur cluster assembly"/>
    <property type="evidence" value="ECO:0007669"/>
    <property type="project" value="InterPro"/>
</dbReference>
<dbReference type="KEGG" id="mtun:MTUNDRAET4_2310"/>
<name>A0A4V6IMP0_METTU</name>
<accession>A0A4V6IMP0</accession>
<evidence type="ECO:0000313" key="2">
    <source>
        <dbReference type="EMBL" id="VFU09203.1"/>
    </source>
</evidence>
<dbReference type="EMBL" id="LR536450">
    <property type="protein sequence ID" value="VFU09203.1"/>
    <property type="molecule type" value="Genomic_DNA"/>
</dbReference>
<protein>
    <submittedName>
        <fullName evidence="2">HesB/YadR/YfhF-family protein</fullName>
    </submittedName>
</protein>
<reference evidence="3 5" key="2">
    <citation type="submission" date="2019-05" db="EMBL/GenBank/DDBJ databases">
        <authorList>
            <person name="Farhan Ul Haque M."/>
        </authorList>
    </citation>
    <scope>NUCLEOTIDE SEQUENCE [LARGE SCALE GENOMIC DNA]</scope>
    <source>
        <strain evidence="3">2</strain>
    </source>
</reference>
<evidence type="ECO:0000313" key="4">
    <source>
        <dbReference type="Proteomes" id="UP000294360"/>
    </source>
</evidence>
<sequence length="118" mass="12193">MNISLTPAAHKFIRRLVMFDGAPGSGLRLLVTPGGCSGLSAEFSVQAAPAGNEAVFTQDGVKLFLPAESRLLLDGITIDFVDSPAKTGFAFIDPKKDACACSSSQSTAFAEPALSSAK</sequence>
<dbReference type="EMBL" id="CABFMQ020000001">
    <property type="protein sequence ID" value="VTZ48511.1"/>
    <property type="molecule type" value="Genomic_DNA"/>
</dbReference>
<dbReference type="Gene3D" id="2.60.300.12">
    <property type="entry name" value="HesB-like domain"/>
    <property type="match status" value="1"/>
</dbReference>
<dbReference type="RefSeq" id="WP_134489466.1">
    <property type="nucleotide sequence ID" value="NZ_CABFMQ020000001.1"/>
</dbReference>
<dbReference type="InterPro" id="IPR016092">
    <property type="entry name" value="ATAP"/>
</dbReference>
<organism evidence="2 4">
    <name type="scientific">Methylocella tundrae</name>
    <dbReference type="NCBI Taxonomy" id="227605"/>
    <lineage>
        <taxon>Bacteria</taxon>
        <taxon>Pseudomonadati</taxon>
        <taxon>Pseudomonadota</taxon>
        <taxon>Alphaproteobacteria</taxon>
        <taxon>Hyphomicrobiales</taxon>
        <taxon>Beijerinckiaceae</taxon>
        <taxon>Methylocella</taxon>
    </lineage>
</organism>